<proteinExistence type="predicted"/>
<dbReference type="InterPro" id="IPR007712">
    <property type="entry name" value="RelE/ParE_toxin"/>
</dbReference>
<accession>A0A554LN28</accession>
<dbReference type="Gene3D" id="3.30.2310.20">
    <property type="entry name" value="RelE-like"/>
    <property type="match status" value="1"/>
</dbReference>
<dbReference type="Pfam" id="PF05016">
    <property type="entry name" value="ParE_toxin"/>
    <property type="match status" value="1"/>
</dbReference>
<evidence type="ECO:0008006" key="4">
    <source>
        <dbReference type="Google" id="ProtNLM"/>
    </source>
</evidence>
<protein>
    <recommendedName>
        <fullName evidence="4">Type II toxin-antitoxin system RelE/ParE family toxin</fullName>
    </recommendedName>
</protein>
<dbReference type="AlphaFoldDB" id="A0A554LN28"/>
<organism evidence="2 3">
    <name type="scientific">Candidatus Berkelbacteria bacterium Athens1014_28</name>
    <dbReference type="NCBI Taxonomy" id="2017145"/>
    <lineage>
        <taxon>Bacteria</taxon>
        <taxon>Candidatus Berkelbacteria</taxon>
    </lineage>
</organism>
<dbReference type="SUPFAM" id="SSF143011">
    <property type="entry name" value="RelE-like"/>
    <property type="match status" value="1"/>
</dbReference>
<keyword evidence="1" id="KW-1277">Toxin-antitoxin system</keyword>
<name>A0A554LN28_9BACT</name>
<gene>
    <name evidence="2" type="ORF">Athens101428_333</name>
</gene>
<dbReference type="EMBL" id="VMGN01000016">
    <property type="protein sequence ID" value="TSC94290.1"/>
    <property type="molecule type" value="Genomic_DNA"/>
</dbReference>
<evidence type="ECO:0000313" key="2">
    <source>
        <dbReference type="EMBL" id="TSC94290.1"/>
    </source>
</evidence>
<reference evidence="2 3" key="1">
    <citation type="submission" date="2017-07" db="EMBL/GenBank/DDBJ databases">
        <title>Mechanisms for carbon and nitrogen cycling indicate functional differentiation within the Candidate Phyla Radiation.</title>
        <authorList>
            <person name="Danczak R.E."/>
            <person name="Johnston M.D."/>
            <person name="Kenah C."/>
            <person name="Slattery M."/>
            <person name="Wrighton K.C."/>
            <person name="Wilkins M.J."/>
        </authorList>
    </citation>
    <scope>NUCLEOTIDE SEQUENCE [LARGE SCALE GENOMIC DNA]</scope>
    <source>
        <strain evidence="2">Athens1014_28</strain>
    </source>
</reference>
<dbReference type="Proteomes" id="UP000316495">
    <property type="component" value="Unassembled WGS sequence"/>
</dbReference>
<dbReference type="InterPro" id="IPR035093">
    <property type="entry name" value="RelE/ParE_toxin_dom_sf"/>
</dbReference>
<evidence type="ECO:0000256" key="1">
    <source>
        <dbReference type="ARBA" id="ARBA00022649"/>
    </source>
</evidence>
<sequence length="87" mass="10326">MPEIFEVETPKSILKSLKKIPLPWRERILDAMSILARNPFLGEKMSGELQDKRKIRVWPYRIIYKINIKRKHIIITDVGHRGNIGYK</sequence>
<comment type="caution">
    <text evidence="2">The sequence shown here is derived from an EMBL/GenBank/DDBJ whole genome shotgun (WGS) entry which is preliminary data.</text>
</comment>
<evidence type="ECO:0000313" key="3">
    <source>
        <dbReference type="Proteomes" id="UP000316495"/>
    </source>
</evidence>